<dbReference type="InterPro" id="IPR013937">
    <property type="entry name" value="Sorting_nexin_C"/>
</dbReference>
<sequence>MSLSGLESFVSEQERLLSELQLASHSIPLLVCLVFMLSLNDGFSFCSADTAVADVALNILCLLMKDQWSWLCTENIQKAIRLLFGTFIERWLEVGAAHLTSAHCWVIYLQVLQEAVWPGGMLPAQPQPERSAAEREETKEQCLHCLMQLLPEFIAEMLGYEKYKMSLETMLGSLQDHQINKHLIFCICDLLLEFLIPDLSKDAKTSLSPATPSSSSWGTPRRSQAS</sequence>
<evidence type="ECO:0000313" key="3">
    <source>
        <dbReference type="Ensembl" id="ENSOMEP00000001590.1"/>
    </source>
</evidence>
<evidence type="ECO:0000313" key="4">
    <source>
        <dbReference type="Proteomes" id="UP000261560"/>
    </source>
</evidence>
<dbReference type="Pfam" id="PF08628">
    <property type="entry name" value="Nexin_C"/>
    <property type="match status" value="1"/>
</dbReference>
<name>A0A3B3B7R0_ORYME</name>
<reference evidence="3" key="2">
    <citation type="submission" date="2025-09" db="UniProtKB">
        <authorList>
            <consortium name="Ensembl"/>
        </authorList>
    </citation>
    <scope>IDENTIFICATION</scope>
</reference>
<evidence type="ECO:0000256" key="1">
    <source>
        <dbReference type="SAM" id="MobiDB-lite"/>
    </source>
</evidence>
<dbReference type="Proteomes" id="UP000261560">
    <property type="component" value="Unplaced"/>
</dbReference>
<dbReference type="AlphaFoldDB" id="A0A3B3B7R0"/>
<reference evidence="3" key="1">
    <citation type="submission" date="2025-08" db="UniProtKB">
        <authorList>
            <consortium name="Ensembl"/>
        </authorList>
    </citation>
    <scope>IDENTIFICATION</scope>
</reference>
<dbReference type="PANTHER" id="PTHR22775">
    <property type="entry name" value="SORTING NEXIN"/>
    <property type="match status" value="1"/>
</dbReference>
<proteinExistence type="predicted"/>
<protein>
    <submittedName>
        <fullName evidence="3">Sorting nexin 19a</fullName>
    </submittedName>
</protein>
<accession>A0A3B3B7R0</accession>
<dbReference type="Ensembl" id="ENSOMET00000013904.1">
    <property type="protein sequence ID" value="ENSOMEP00000001590.1"/>
    <property type="gene ID" value="ENSOMEG00000002532.1"/>
</dbReference>
<dbReference type="GO" id="GO:0035091">
    <property type="term" value="F:phosphatidylinositol binding"/>
    <property type="evidence" value="ECO:0007669"/>
    <property type="project" value="TreeGrafter"/>
</dbReference>
<feature type="compositionally biased region" description="Low complexity" evidence="1">
    <location>
        <begin position="205"/>
        <end position="220"/>
    </location>
</feature>
<dbReference type="PANTHER" id="PTHR22775:SF33">
    <property type="entry name" value="SNX19A PROTEIN"/>
    <property type="match status" value="1"/>
</dbReference>
<organism evidence="3 4">
    <name type="scientific">Oryzias melastigma</name>
    <name type="common">Marine medaka</name>
    <dbReference type="NCBI Taxonomy" id="30732"/>
    <lineage>
        <taxon>Eukaryota</taxon>
        <taxon>Metazoa</taxon>
        <taxon>Chordata</taxon>
        <taxon>Craniata</taxon>
        <taxon>Vertebrata</taxon>
        <taxon>Euteleostomi</taxon>
        <taxon>Actinopterygii</taxon>
        <taxon>Neopterygii</taxon>
        <taxon>Teleostei</taxon>
        <taxon>Neoteleostei</taxon>
        <taxon>Acanthomorphata</taxon>
        <taxon>Ovalentaria</taxon>
        <taxon>Atherinomorphae</taxon>
        <taxon>Beloniformes</taxon>
        <taxon>Adrianichthyidae</taxon>
        <taxon>Oryziinae</taxon>
        <taxon>Oryzias</taxon>
    </lineage>
</organism>
<evidence type="ECO:0000259" key="2">
    <source>
        <dbReference type="Pfam" id="PF08628"/>
    </source>
</evidence>
<feature type="domain" description="Sorting nexin C-terminal" evidence="2">
    <location>
        <begin position="70"/>
        <end position="177"/>
    </location>
</feature>
<dbReference type="GeneTree" id="ENSGT00950000182856"/>
<feature type="region of interest" description="Disordered" evidence="1">
    <location>
        <begin position="204"/>
        <end position="226"/>
    </location>
</feature>
<keyword evidence="4" id="KW-1185">Reference proteome</keyword>